<name>A0A1Y1ZS25_9PLEO</name>
<protein>
    <recommendedName>
        <fullName evidence="1">SRR1-like domain-containing protein</fullName>
    </recommendedName>
</protein>
<gene>
    <name evidence="2" type="ORF">BCR34DRAFT_624086</name>
</gene>
<dbReference type="OrthoDB" id="5318346at2759"/>
<dbReference type="PANTHER" id="PTHR42080">
    <property type="entry name" value="SRR1 DOMAIN-CONTAINING PROTEIN"/>
    <property type="match status" value="1"/>
</dbReference>
<dbReference type="Pfam" id="PF07985">
    <property type="entry name" value="SRR1"/>
    <property type="match status" value="1"/>
</dbReference>
<dbReference type="PANTHER" id="PTHR42080:SF1">
    <property type="entry name" value="SRR1-LIKE DOMAIN-CONTAINING PROTEIN"/>
    <property type="match status" value="1"/>
</dbReference>
<proteinExistence type="predicted"/>
<evidence type="ECO:0000313" key="3">
    <source>
        <dbReference type="Proteomes" id="UP000193144"/>
    </source>
</evidence>
<dbReference type="InterPro" id="IPR012942">
    <property type="entry name" value="SRR1-like"/>
</dbReference>
<feature type="domain" description="SRR1-like" evidence="1">
    <location>
        <begin position="88"/>
        <end position="255"/>
    </location>
</feature>
<dbReference type="AlphaFoldDB" id="A0A1Y1ZS25"/>
<dbReference type="EMBL" id="MCFA01000046">
    <property type="protein sequence ID" value="ORY12994.1"/>
    <property type="molecule type" value="Genomic_DNA"/>
</dbReference>
<accession>A0A1Y1ZS25</accession>
<dbReference type="Proteomes" id="UP000193144">
    <property type="component" value="Unassembled WGS sequence"/>
</dbReference>
<keyword evidence="3" id="KW-1185">Reference proteome</keyword>
<dbReference type="STRING" id="1231657.A0A1Y1ZS25"/>
<reference evidence="2 3" key="1">
    <citation type="submission" date="2016-07" db="EMBL/GenBank/DDBJ databases">
        <title>Pervasive Adenine N6-methylation of Active Genes in Fungi.</title>
        <authorList>
            <consortium name="DOE Joint Genome Institute"/>
            <person name="Mondo S.J."/>
            <person name="Dannebaum R.O."/>
            <person name="Kuo R.C."/>
            <person name="Labutti K."/>
            <person name="Haridas S."/>
            <person name="Kuo A."/>
            <person name="Salamov A."/>
            <person name="Ahrendt S.R."/>
            <person name="Lipzen A."/>
            <person name="Sullivan W."/>
            <person name="Andreopoulos W.B."/>
            <person name="Clum A."/>
            <person name="Lindquist E."/>
            <person name="Daum C."/>
            <person name="Ramamoorthy G.K."/>
            <person name="Gryganskyi A."/>
            <person name="Culley D."/>
            <person name="Magnuson J.K."/>
            <person name="James T.Y."/>
            <person name="O'Malley M.A."/>
            <person name="Stajich J.E."/>
            <person name="Spatafora J.W."/>
            <person name="Visel A."/>
            <person name="Grigoriev I.V."/>
        </authorList>
    </citation>
    <scope>NUCLEOTIDE SEQUENCE [LARGE SCALE GENOMIC DNA]</scope>
    <source>
        <strain evidence="2 3">CBS 115471</strain>
    </source>
</reference>
<sequence>MEVATDDGWTVVTHSASRKQISDHESAVTGDRRVKSNTTDSLQLSRGIVDGLTVPRLLEQLEKMQNQWRDTSCAKQVEDILRRRMMGEEGALKGAVCIGIGSFSVDWEHRMRAMWQLVLFLTVVGFVSKKNPERDVILYAQDPAFNALDISLLHTLHIATLPSQIETHITSSCFVFAPFVDWYLLLPTFLNKRDPPLYIGNEILDDYGQYANMEEKKMLVKECDRIGRQWLQKRRMERIPGFELHSNALNGLVVYCVEKEE</sequence>
<comment type="caution">
    <text evidence="2">The sequence shown here is derived from an EMBL/GenBank/DDBJ whole genome shotgun (WGS) entry which is preliminary data.</text>
</comment>
<evidence type="ECO:0000259" key="1">
    <source>
        <dbReference type="Pfam" id="PF07985"/>
    </source>
</evidence>
<evidence type="ECO:0000313" key="2">
    <source>
        <dbReference type="EMBL" id="ORY12994.1"/>
    </source>
</evidence>
<organism evidence="2 3">
    <name type="scientific">Clohesyomyces aquaticus</name>
    <dbReference type="NCBI Taxonomy" id="1231657"/>
    <lineage>
        <taxon>Eukaryota</taxon>
        <taxon>Fungi</taxon>
        <taxon>Dikarya</taxon>
        <taxon>Ascomycota</taxon>
        <taxon>Pezizomycotina</taxon>
        <taxon>Dothideomycetes</taxon>
        <taxon>Pleosporomycetidae</taxon>
        <taxon>Pleosporales</taxon>
        <taxon>Lindgomycetaceae</taxon>
        <taxon>Clohesyomyces</taxon>
    </lineage>
</organism>